<organism evidence="1 2">
    <name type="scientific">Maledivibacter halophilus</name>
    <dbReference type="NCBI Taxonomy" id="36842"/>
    <lineage>
        <taxon>Bacteria</taxon>
        <taxon>Bacillati</taxon>
        <taxon>Bacillota</taxon>
        <taxon>Clostridia</taxon>
        <taxon>Peptostreptococcales</taxon>
        <taxon>Caminicellaceae</taxon>
        <taxon>Maledivibacter</taxon>
    </lineage>
</organism>
<sequence>MGYLISLRYGLRVRQLDYFISALNSLENDILYYSTPLPVAMKRVARKSHKSISWIFEDTWKELCNRNGYEIDDTWKRIINNNIDNLSLDKKDIEVIIDFAKELGFGNKETQEKHFEYTKLLLKEQKNKAVKEKEKNGKMFNRLGVLLGLAIVIILI</sequence>
<reference evidence="1 2" key="1">
    <citation type="submission" date="2017-02" db="EMBL/GenBank/DDBJ databases">
        <authorList>
            <person name="Peterson S.W."/>
        </authorList>
    </citation>
    <scope>NUCLEOTIDE SEQUENCE [LARGE SCALE GENOMIC DNA]</scope>
    <source>
        <strain evidence="1 2">M1</strain>
    </source>
</reference>
<evidence type="ECO:0000313" key="1">
    <source>
        <dbReference type="EMBL" id="SKC72200.1"/>
    </source>
</evidence>
<evidence type="ECO:0000313" key="2">
    <source>
        <dbReference type="Proteomes" id="UP000190285"/>
    </source>
</evidence>
<gene>
    <name evidence="1" type="ORF">SAMN02194393_02582</name>
</gene>
<dbReference type="AlphaFoldDB" id="A0A1T5L8D0"/>
<dbReference type="Pfam" id="PF09548">
    <property type="entry name" value="Spore_III_AB"/>
    <property type="match status" value="1"/>
</dbReference>
<dbReference type="Proteomes" id="UP000190285">
    <property type="component" value="Unassembled WGS sequence"/>
</dbReference>
<dbReference type="EMBL" id="FUZT01000006">
    <property type="protein sequence ID" value="SKC72200.1"/>
    <property type="molecule type" value="Genomic_DNA"/>
</dbReference>
<dbReference type="STRING" id="36842.SAMN02194393_02582"/>
<proteinExistence type="predicted"/>
<dbReference type="InterPro" id="IPR014198">
    <property type="entry name" value="Spore_III_AB"/>
</dbReference>
<keyword evidence="2" id="KW-1185">Reference proteome</keyword>
<name>A0A1T5L8D0_9FIRM</name>
<accession>A0A1T5L8D0</accession>
<protein>
    <submittedName>
        <fullName evidence="1">Stage III sporulation protein AB (Spore_III_AB)</fullName>
    </submittedName>
</protein>
<dbReference type="PIRSF" id="PIRSF021435">
    <property type="entry name" value="SpoIIIAB"/>
    <property type="match status" value="1"/>
</dbReference>